<dbReference type="RefSeq" id="WP_217085101.1">
    <property type="nucleotide sequence ID" value="NZ_JAHPMX010000047.1"/>
</dbReference>
<reference evidence="1" key="1">
    <citation type="submission" date="2021-06" db="EMBL/GenBank/DDBJ databases">
        <title>A collection of bacterial strains from the Burkholderia cepacia Research Laboratory and Repository.</title>
        <authorList>
            <person name="Lipuma J."/>
            <person name="Spilker T."/>
        </authorList>
    </citation>
    <scope>NUCLEOTIDE SEQUENCE</scope>
    <source>
        <strain evidence="1">AU37435</strain>
    </source>
</reference>
<accession>A0AAP2MRR8</accession>
<dbReference type="Proteomes" id="UP001196915">
    <property type="component" value="Unassembled WGS sequence"/>
</dbReference>
<proteinExistence type="predicted"/>
<dbReference type="EMBL" id="JAHPMX010000047">
    <property type="protein sequence ID" value="MBU9360825.1"/>
    <property type="molecule type" value="Genomic_DNA"/>
</dbReference>
<dbReference type="AlphaFoldDB" id="A0AAP2MRR8"/>
<evidence type="ECO:0000313" key="2">
    <source>
        <dbReference type="Proteomes" id="UP001196915"/>
    </source>
</evidence>
<evidence type="ECO:0000313" key="1">
    <source>
        <dbReference type="EMBL" id="MBU9360825.1"/>
    </source>
</evidence>
<organism evidence="1 2">
    <name type="scientific">Burkholderia multivorans</name>
    <dbReference type="NCBI Taxonomy" id="87883"/>
    <lineage>
        <taxon>Bacteria</taxon>
        <taxon>Pseudomonadati</taxon>
        <taxon>Pseudomonadota</taxon>
        <taxon>Betaproteobacteria</taxon>
        <taxon>Burkholderiales</taxon>
        <taxon>Burkholderiaceae</taxon>
        <taxon>Burkholderia</taxon>
        <taxon>Burkholderia cepacia complex</taxon>
    </lineage>
</organism>
<name>A0AAP2MRR8_9BURK</name>
<comment type="caution">
    <text evidence="1">The sequence shown here is derived from an EMBL/GenBank/DDBJ whole genome shotgun (WGS) entry which is preliminary data.</text>
</comment>
<protein>
    <submittedName>
        <fullName evidence="1">Uncharacterized protein</fullName>
    </submittedName>
</protein>
<sequence length="134" mass="14822">MNKTLTDEQIRKIAEKHFWGGHLTTVDDLEKAIRAALLATQQPEPRASASFIAAAIAVIKAARAHVLTDEHIDALDIAIKIQQGMFKVPEPRDEVTPLRVERHSDMSVVVVFSSCRQASVFEKEILARTGAAHE</sequence>
<gene>
    <name evidence="1" type="ORF">KTE52_31375</name>
</gene>